<dbReference type="InterPro" id="IPR001087">
    <property type="entry name" value="GDSL"/>
</dbReference>
<dbReference type="SUPFAM" id="SSF52266">
    <property type="entry name" value="SGNH hydrolase"/>
    <property type="match status" value="1"/>
</dbReference>
<protein>
    <submittedName>
        <fullName evidence="3">Carbohydrate esterase family 16 protein</fullName>
    </submittedName>
</protein>
<feature type="chain" id="PRO_5004124249" evidence="2">
    <location>
        <begin position="21"/>
        <end position="364"/>
    </location>
</feature>
<gene>
    <name evidence="3" type="ORF">COCC4DRAFT_37890</name>
</gene>
<keyword evidence="1" id="KW-0378">Hydrolase</keyword>
<dbReference type="GeneID" id="25844674"/>
<dbReference type="OrthoDB" id="1600564at2759"/>
<keyword evidence="2" id="KW-0732">Signal</keyword>
<dbReference type="EMBL" id="KB733448">
    <property type="protein sequence ID" value="ENI08138.1"/>
    <property type="molecule type" value="Genomic_DNA"/>
</dbReference>
<accession>N4XHW0</accession>
<feature type="signal peptide" evidence="2">
    <location>
        <begin position="1"/>
        <end position="20"/>
    </location>
</feature>
<name>N4XHW0_COCH4</name>
<reference evidence="3 4" key="1">
    <citation type="journal article" date="2012" name="PLoS Pathog.">
        <title>Diverse lifestyles and strategies of plant pathogenesis encoded in the genomes of eighteen Dothideomycetes fungi.</title>
        <authorList>
            <person name="Ohm R.A."/>
            <person name="Feau N."/>
            <person name="Henrissat B."/>
            <person name="Schoch C.L."/>
            <person name="Horwitz B.A."/>
            <person name="Barry K.W."/>
            <person name="Condon B.J."/>
            <person name="Copeland A.C."/>
            <person name="Dhillon B."/>
            <person name="Glaser F."/>
            <person name="Hesse C.N."/>
            <person name="Kosti I."/>
            <person name="LaButti K."/>
            <person name="Lindquist E.A."/>
            <person name="Lucas S."/>
            <person name="Salamov A.A."/>
            <person name="Bradshaw R.E."/>
            <person name="Ciuffetti L."/>
            <person name="Hamelin R.C."/>
            <person name="Kema G.H.J."/>
            <person name="Lawrence C."/>
            <person name="Scott J.A."/>
            <person name="Spatafora J.W."/>
            <person name="Turgeon B.G."/>
            <person name="de Wit P.J.G.M."/>
            <person name="Zhong S."/>
            <person name="Goodwin S.B."/>
            <person name="Grigoriev I.V."/>
        </authorList>
    </citation>
    <scope>NUCLEOTIDE SEQUENCE [LARGE SCALE GENOMIC DNA]</scope>
    <source>
        <strain evidence="4">C4 / ATCC 48331 / race T</strain>
    </source>
</reference>
<organism evidence="3 4">
    <name type="scientific">Cochliobolus heterostrophus (strain C4 / ATCC 48331 / race T)</name>
    <name type="common">Southern corn leaf blight fungus</name>
    <name type="synonym">Bipolaris maydis</name>
    <dbReference type="NCBI Taxonomy" id="665024"/>
    <lineage>
        <taxon>Eukaryota</taxon>
        <taxon>Fungi</taxon>
        <taxon>Dikarya</taxon>
        <taxon>Ascomycota</taxon>
        <taxon>Pezizomycotina</taxon>
        <taxon>Dothideomycetes</taxon>
        <taxon>Pleosporomycetidae</taxon>
        <taxon>Pleosporales</taxon>
        <taxon>Pleosporineae</taxon>
        <taxon>Pleosporaceae</taxon>
        <taxon>Bipolaris</taxon>
    </lineage>
</organism>
<reference evidence="4" key="2">
    <citation type="journal article" date="2013" name="PLoS Genet.">
        <title>Comparative genome structure, secondary metabolite, and effector coding capacity across Cochliobolus pathogens.</title>
        <authorList>
            <person name="Condon B.J."/>
            <person name="Leng Y."/>
            <person name="Wu D."/>
            <person name="Bushley K.E."/>
            <person name="Ohm R.A."/>
            <person name="Otillar R."/>
            <person name="Martin J."/>
            <person name="Schackwitz W."/>
            <person name="Grimwood J."/>
            <person name="MohdZainudin N."/>
            <person name="Xue C."/>
            <person name="Wang R."/>
            <person name="Manning V.A."/>
            <person name="Dhillon B."/>
            <person name="Tu Z.J."/>
            <person name="Steffenson B.J."/>
            <person name="Salamov A."/>
            <person name="Sun H."/>
            <person name="Lowry S."/>
            <person name="LaButti K."/>
            <person name="Han J."/>
            <person name="Copeland A."/>
            <person name="Lindquist E."/>
            <person name="Barry K."/>
            <person name="Schmutz J."/>
            <person name="Baker S.E."/>
            <person name="Ciuffetti L.M."/>
            <person name="Grigoriev I.V."/>
            <person name="Zhong S."/>
            <person name="Turgeon B.G."/>
        </authorList>
    </citation>
    <scope>NUCLEOTIDE SEQUENCE [LARGE SCALE GENOMIC DNA]</scope>
    <source>
        <strain evidence="4">C4 / ATCC 48331 / race T</strain>
    </source>
</reference>
<dbReference type="GO" id="GO:0016788">
    <property type="term" value="F:hydrolase activity, acting on ester bonds"/>
    <property type="evidence" value="ECO:0007669"/>
    <property type="project" value="InterPro"/>
</dbReference>
<evidence type="ECO:0000256" key="1">
    <source>
        <dbReference type="ARBA" id="ARBA00022801"/>
    </source>
</evidence>
<dbReference type="PANTHER" id="PTHR45648:SF85">
    <property type="entry name" value="A, PUTATIVE (AFU_ORTHOLOGUE AFUA_2G10760)-RELATED"/>
    <property type="match status" value="1"/>
</dbReference>
<dbReference type="Pfam" id="PF00657">
    <property type="entry name" value="Lipase_GDSL"/>
    <property type="match status" value="1"/>
</dbReference>
<evidence type="ECO:0000313" key="3">
    <source>
        <dbReference type="EMBL" id="ENI08138.1"/>
    </source>
</evidence>
<dbReference type="CDD" id="cd01846">
    <property type="entry name" value="fatty_acyltransferase_like"/>
    <property type="match status" value="1"/>
</dbReference>
<dbReference type="InterPro" id="IPR036514">
    <property type="entry name" value="SGNH_hydro_sf"/>
</dbReference>
<sequence length="364" mass="40594">MKLSTTLCLASTIYASIAAATPVSSGARKPTFDWAAIDSLIAFGDSYTFVQGTLGHPNYSFIGDELNLPFTPAQLFSNRIVQNLTGTAEGGPNWAEFLTECGVEGGLHDPQECDIQLWDFAYAGANTIEEASFTPLHHNHTVSLERQVEQFISYGNPALESIYLDKKHALVAVWIGINDINDLVATQGKNATFAPVYRKVQENIFKNVEKVYGLGYRSFLFMNLPPLDRGPGTPNVNASLVELFNDIQASYADKFAKKHCNAAVLQFDVNTVLNDVLDRYQDYGFKNITGFCPGYNQPDVLINPERYGCTELDTYFWYNSGHLTSRAHKIMTDVLRKWLRKHSREKPIPTYNAQNLGSPLLSLL</sequence>
<dbReference type="AlphaFoldDB" id="N4XHW0"/>
<dbReference type="InterPro" id="IPR051058">
    <property type="entry name" value="GDSL_Est/Lipase"/>
</dbReference>
<dbReference type="HOGENOM" id="CLU_015101_4_0_1"/>
<dbReference type="Proteomes" id="UP000012338">
    <property type="component" value="Unassembled WGS sequence"/>
</dbReference>
<dbReference type="Gene3D" id="3.40.50.1110">
    <property type="entry name" value="SGNH hydrolase"/>
    <property type="match status" value="1"/>
</dbReference>
<evidence type="ECO:0000313" key="4">
    <source>
        <dbReference type="Proteomes" id="UP000012338"/>
    </source>
</evidence>
<keyword evidence="4" id="KW-1185">Reference proteome</keyword>
<dbReference type="PANTHER" id="PTHR45648">
    <property type="entry name" value="GDSL LIPASE/ACYLHYDROLASE FAMILY PROTEIN (AFU_ORTHOLOGUE AFUA_4G14700)"/>
    <property type="match status" value="1"/>
</dbReference>
<evidence type="ECO:0000256" key="2">
    <source>
        <dbReference type="SAM" id="SignalP"/>
    </source>
</evidence>
<proteinExistence type="predicted"/>